<dbReference type="EMBL" id="LFXJ01000013">
    <property type="protein sequence ID" value="KMY28265.1"/>
    <property type="molecule type" value="Genomic_DNA"/>
</dbReference>
<accession>A0A0K9F148</accession>
<dbReference type="OrthoDB" id="1446067at2"/>
<proteinExistence type="predicted"/>
<reference evidence="2" key="1">
    <citation type="submission" date="2015-07" db="EMBL/GenBank/DDBJ databases">
        <authorList>
            <consortium name="Consortium for Microbial Forensics and Genomics (microFORGE)"/>
            <person name="Knight B.M."/>
            <person name="Roberts D.P."/>
            <person name="Lin D."/>
            <person name="Hari K."/>
            <person name="Fletcher J."/>
            <person name="Melcher U."/>
            <person name="Blagden T."/>
            <person name="Winegar R.A."/>
        </authorList>
    </citation>
    <scope>NUCLEOTIDE SEQUENCE [LARGE SCALE GENOMIC DNA]</scope>
    <source>
        <strain evidence="2">DSM 23493</strain>
    </source>
</reference>
<organism evidence="1 2">
    <name type="scientific">Lysinibacillus xylanilyticus</name>
    <dbReference type="NCBI Taxonomy" id="582475"/>
    <lineage>
        <taxon>Bacteria</taxon>
        <taxon>Bacillati</taxon>
        <taxon>Bacillota</taxon>
        <taxon>Bacilli</taxon>
        <taxon>Bacillales</taxon>
        <taxon>Bacillaceae</taxon>
        <taxon>Lysinibacillus</taxon>
    </lineage>
</organism>
<gene>
    <name evidence="1" type="ORF">ACZ11_23815</name>
</gene>
<protein>
    <submittedName>
        <fullName evidence="1">Uncharacterized protein</fullName>
    </submittedName>
</protein>
<name>A0A0K9F148_9BACI</name>
<sequence>MEEDKLLLLQLIKNNGKIENLTKKGYEYSEIAKMISDFIEQELISFSPDKIELTDAGENEWRLLNNQFKKKKIDKFISPQSEYLLEEKKSIYDVYLSDEF</sequence>
<evidence type="ECO:0000313" key="2">
    <source>
        <dbReference type="Proteomes" id="UP000037326"/>
    </source>
</evidence>
<dbReference type="Proteomes" id="UP000037326">
    <property type="component" value="Unassembled WGS sequence"/>
</dbReference>
<dbReference type="RefSeq" id="WP_049669023.1">
    <property type="nucleotide sequence ID" value="NZ_LFXJ01000013.1"/>
</dbReference>
<dbReference type="AlphaFoldDB" id="A0A0K9F148"/>
<evidence type="ECO:0000313" key="1">
    <source>
        <dbReference type="EMBL" id="KMY28265.1"/>
    </source>
</evidence>
<dbReference type="PATRIC" id="fig|582475.4.peg.4723"/>
<dbReference type="GeneID" id="96601230"/>
<comment type="caution">
    <text evidence="1">The sequence shown here is derived from an EMBL/GenBank/DDBJ whole genome shotgun (WGS) entry which is preliminary data.</text>
</comment>